<protein>
    <recommendedName>
        <fullName evidence="9">Peroxidase</fullName>
    </recommendedName>
</protein>
<comment type="subcellular location">
    <subcellularLocation>
        <location evidence="1">Secreted</location>
    </subcellularLocation>
</comment>
<dbReference type="EMBL" id="JAFNEN010000445">
    <property type="protein sequence ID" value="KAG8182838.1"/>
    <property type="molecule type" value="Genomic_DNA"/>
</dbReference>
<name>A0AAV6UGF6_9ARAC</name>
<accession>A0AAV6UGF6</accession>
<gene>
    <name evidence="7" type="ORF">JTE90_000444</name>
</gene>
<evidence type="ECO:0008006" key="9">
    <source>
        <dbReference type="Google" id="ProtNLM"/>
    </source>
</evidence>
<dbReference type="AlphaFoldDB" id="A0AAV6UGF6"/>
<keyword evidence="2" id="KW-0964">Secreted</keyword>
<evidence type="ECO:0000313" key="7">
    <source>
        <dbReference type="EMBL" id="KAG8182838.1"/>
    </source>
</evidence>
<dbReference type="InterPro" id="IPR037120">
    <property type="entry name" value="Haem_peroxidase_sf_animal"/>
</dbReference>
<evidence type="ECO:0000256" key="2">
    <source>
        <dbReference type="ARBA" id="ARBA00022525"/>
    </source>
</evidence>
<dbReference type="PRINTS" id="PR00457">
    <property type="entry name" value="ANPEROXIDASE"/>
</dbReference>
<dbReference type="PANTHER" id="PTHR11475">
    <property type="entry name" value="OXIDASE/PEROXIDASE"/>
    <property type="match status" value="1"/>
</dbReference>
<feature type="chain" id="PRO_5043820802" description="Peroxidase" evidence="6">
    <location>
        <begin position="24"/>
        <end position="671"/>
    </location>
</feature>
<keyword evidence="5" id="KW-0408">Iron</keyword>
<dbReference type="Proteomes" id="UP000827092">
    <property type="component" value="Unassembled WGS sequence"/>
</dbReference>
<evidence type="ECO:0000313" key="8">
    <source>
        <dbReference type="Proteomes" id="UP000827092"/>
    </source>
</evidence>
<comment type="caution">
    <text evidence="7">The sequence shown here is derived from an EMBL/GenBank/DDBJ whole genome shotgun (WGS) entry which is preliminary data.</text>
</comment>
<keyword evidence="3" id="KW-0560">Oxidoreductase</keyword>
<keyword evidence="5" id="KW-0349">Heme</keyword>
<dbReference type="FunFam" id="1.10.640.10:FF:000003">
    <property type="entry name" value="chorion peroxidase"/>
    <property type="match status" value="1"/>
</dbReference>
<dbReference type="Gene3D" id="1.10.640.10">
    <property type="entry name" value="Haem peroxidase domain superfamily, animal type"/>
    <property type="match status" value="1"/>
</dbReference>
<dbReference type="GO" id="GO:0005576">
    <property type="term" value="C:extracellular region"/>
    <property type="evidence" value="ECO:0007669"/>
    <property type="project" value="UniProtKB-SubCell"/>
</dbReference>
<sequence length="671" mass="76051">MASSYSKWFTFSALIGFCGISNGQNTFIGFQFNLYNTQDHQKSLPTPTSTGNSNYEKPVVFGPQLQSNCQIKYDILNPRNIESFRDEIVRCREPFINCSGAANSKFRTVDGTCNNLGNPTWGKSDSCIRRILPFDYADGVSEPRASCTGKPLPNPRLVSNIFHRDLQPVQDNLTTHFMTWGQMLAHDIVLNDIFSYQAGSDDPHEPIPCCDEGPHYSDVCVSLPVPPGDPFYPQFGQTCISIVRTIPCTNCKTGKRFQWNQNTAYQDLSLVYGSNDELSKKLRSGKGGTLSVEYNPLSGPMPPTVHAEELCISPKFEKGCYKTGEDRANQNLFLLTANTYLLRHHNFICQKLSEVNPYWDDERLYQEARRINIAISQSITYSAYLPHVLGEDITQASGISVLPGTQYTQYNPRQDSSVTDEFAAFAARYGHTLVPSVMSELDPVTRVKTKEILFRDNFYNPFGFKYGQFDRIAAGMTVDRQMAHDTSLNDDVRNFLYRRLYLNQTAGRDLATISIIRGREHGIPGYTYYRRYLFNDAIFKFEDLPNYLPPESVKLLQSLYESVHDIDVYSAGLAEYHVKDGFVGPTFAAVLVDQFKRSKFGDRYWFEHGGQAGSFSLAQLKEIKSATLARILCETTKIRNIQREVFLPPSATNPIVSCDDIYAFNYELWKE</sequence>
<dbReference type="SUPFAM" id="SSF48113">
    <property type="entry name" value="Heme-dependent peroxidases"/>
    <property type="match status" value="1"/>
</dbReference>
<evidence type="ECO:0000256" key="4">
    <source>
        <dbReference type="ARBA" id="ARBA00022729"/>
    </source>
</evidence>
<dbReference type="GO" id="GO:0020037">
    <property type="term" value="F:heme binding"/>
    <property type="evidence" value="ECO:0007669"/>
    <property type="project" value="InterPro"/>
</dbReference>
<dbReference type="GO" id="GO:0004601">
    <property type="term" value="F:peroxidase activity"/>
    <property type="evidence" value="ECO:0007669"/>
    <property type="project" value="UniProtKB-KW"/>
</dbReference>
<evidence type="ECO:0000256" key="3">
    <source>
        <dbReference type="ARBA" id="ARBA00022559"/>
    </source>
</evidence>
<proteinExistence type="predicted"/>
<evidence type="ECO:0000256" key="6">
    <source>
        <dbReference type="SAM" id="SignalP"/>
    </source>
</evidence>
<keyword evidence="3" id="KW-0575">Peroxidase</keyword>
<keyword evidence="8" id="KW-1185">Reference proteome</keyword>
<evidence type="ECO:0000256" key="1">
    <source>
        <dbReference type="ARBA" id="ARBA00004613"/>
    </source>
</evidence>
<keyword evidence="4 6" id="KW-0732">Signal</keyword>
<dbReference type="GO" id="GO:0006979">
    <property type="term" value="P:response to oxidative stress"/>
    <property type="evidence" value="ECO:0007669"/>
    <property type="project" value="InterPro"/>
</dbReference>
<dbReference type="GO" id="GO:0046872">
    <property type="term" value="F:metal ion binding"/>
    <property type="evidence" value="ECO:0007669"/>
    <property type="project" value="UniProtKB-KW"/>
</dbReference>
<feature type="signal peptide" evidence="6">
    <location>
        <begin position="1"/>
        <end position="23"/>
    </location>
</feature>
<dbReference type="PROSITE" id="PS50292">
    <property type="entry name" value="PEROXIDASE_3"/>
    <property type="match status" value="1"/>
</dbReference>
<dbReference type="InterPro" id="IPR019791">
    <property type="entry name" value="Haem_peroxidase_animal"/>
</dbReference>
<dbReference type="CDD" id="cd09823">
    <property type="entry name" value="peroxinectin_like"/>
    <property type="match status" value="1"/>
</dbReference>
<dbReference type="InterPro" id="IPR010255">
    <property type="entry name" value="Haem_peroxidase_sf"/>
</dbReference>
<dbReference type="PANTHER" id="PTHR11475:SF143">
    <property type="entry name" value="PUTATIVE-RELATED"/>
    <property type="match status" value="1"/>
</dbReference>
<feature type="binding site" description="axial binding residue" evidence="5">
    <location>
        <position position="431"/>
    </location>
    <ligand>
        <name>heme b</name>
        <dbReference type="ChEBI" id="CHEBI:60344"/>
    </ligand>
    <ligandPart>
        <name>Fe</name>
        <dbReference type="ChEBI" id="CHEBI:18248"/>
    </ligandPart>
</feature>
<dbReference type="Pfam" id="PF03098">
    <property type="entry name" value="An_peroxidase"/>
    <property type="match status" value="1"/>
</dbReference>
<keyword evidence="5" id="KW-0479">Metal-binding</keyword>
<reference evidence="7 8" key="1">
    <citation type="journal article" date="2022" name="Nat. Ecol. Evol.">
        <title>A masculinizing supergene underlies an exaggerated male reproductive morph in a spider.</title>
        <authorList>
            <person name="Hendrickx F."/>
            <person name="De Corte Z."/>
            <person name="Sonet G."/>
            <person name="Van Belleghem S.M."/>
            <person name="Kostlbacher S."/>
            <person name="Vangestel C."/>
        </authorList>
    </citation>
    <scope>NUCLEOTIDE SEQUENCE [LARGE SCALE GENOMIC DNA]</scope>
    <source>
        <strain evidence="7">W744_W776</strain>
    </source>
</reference>
<organism evidence="7 8">
    <name type="scientific">Oedothorax gibbosus</name>
    <dbReference type="NCBI Taxonomy" id="931172"/>
    <lineage>
        <taxon>Eukaryota</taxon>
        <taxon>Metazoa</taxon>
        <taxon>Ecdysozoa</taxon>
        <taxon>Arthropoda</taxon>
        <taxon>Chelicerata</taxon>
        <taxon>Arachnida</taxon>
        <taxon>Araneae</taxon>
        <taxon>Araneomorphae</taxon>
        <taxon>Entelegynae</taxon>
        <taxon>Araneoidea</taxon>
        <taxon>Linyphiidae</taxon>
        <taxon>Erigoninae</taxon>
        <taxon>Oedothorax</taxon>
    </lineage>
</organism>
<evidence type="ECO:0000256" key="5">
    <source>
        <dbReference type="PIRSR" id="PIRSR619791-2"/>
    </source>
</evidence>